<evidence type="ECO:0000313" key="2">
    <source>
        <dbReference type="Proteomes" id="UP001186974"/>
    </source>
</evidence>
<reference evidence="1" key="1">
    <citation type="submission" date="2024-09" db="EMBL/GenBank/DDBJ databases">
        <title>Black Yeasts Isolated from many extreme environments.</title>
        <authorList>
            <person name="Coleine C."/>
            <person name="Stajich J.E."/>
            <person name="Selbmann L."/>
        </authorList>
    </citation>
    <scope>NUCLEOTIDE SEQUENCE</scope>
    <source>
        <strain evidence="1">CCFEE 5737</strain>
    </source>
</reference>
<dbReference type="Proteomes" id="UP001186974">
    <property type="component" value="Unassembled WGS sequence"/>
</dbReference>
<protein>
    <submittedName>
        <fullName evidence="1">Uncharacterized protein</fullName>
    </submittedName>
</protein>
<gene>
    <name evidence="1" type="ORF">LTS18_010483</name>
</gene>
<name>A0ACC3DLB7_9PEZI</name>
<proteinExistence type="predicted"/>
<sequence length="336" mass="37693">MSLLGLPSELLLDIFRFVGATFFQDNINYLTICKRWHALASEILTSEVQLSHCNIFRFPPRSSRINALLHANLTSISIRFVGLGNVPLDQLSADASQEDLALQLKHHLEALATGLIKYRSLYTLCFQVIDEISDSSYGTPMVEYVQRSPLEALLSAPTYLGLTTLVLDTAGCEKEDGDHLCPLVARKLSTLRILRVTLRHMCDELLQPDSSLSALPLRELLLDFVLPVRDKASGKLRSLFPTFPCIKTRFGRRDGLEEQMLAAAKALLERAPRAESMMIRTMRHEYMGFGVDQTSQGFESLKMVTVDCLNGERVEVKPDEGDWEPMDGLEETMGGW</sequence>
<organism evidence="1 2">
    <name type="scientific">Coniosporium uncinatum</name>
    <dbReference type="NCBI Taxonomy" id="93489"/>
    <lineage>
        <taxon>Eukaryota</taxon>
        <taxon>Fungi</taxon>
        <taxon>Dikarya</taxon>
        <taxon>Ascomycota</taxon>
        <taxon>Pezizomycotina</taxon>
        <taxon>Dothideomycetes</taxon>
        <taxon>Dothideomycetes incertae sedis</taxon>
        <taxon>Coniosporium</taxon>
    </lineage>
</organism>
<accession>A0ACC3DLB7</accession>
<comment type="caution">
    <text evidence="1">The sequence shown here is derived from an EMBL/GenBank/DDBJ whole genome shotgun (WGS) entry which is preliminary data.</text>
</comment>
<keyword evidence="2" id="KW-1185">Reference proteome</keyword>
<dbReference type="EMBL" id="JAWDJW010002937">
    <property type="protein sequence ID" value="KAK3077360.1"/>
    <property type="molecule type" value="Genomic_DNA"/>
</dbReference>
<evidence type="ECO:0000313" key="1">
    <source>
        <dbReference type="EMBL" id="KAK3077360.1"/>
    </source>
</evidence>